<comment type="caution">
    <text evidence="3">The sequence shown here is derived from an EMBL/GenBank/DDBJ whole genome shotgun (WGS) entry which is preliminary data.</text>
</comment>
<dbReference type="EMBL" id="ASSZ01000022">
    <property type="protein sequence ID" value="EOS55840.1"/>
    <property type="molecule type" value="Genomic_DNA"/>
</dbReference>
<dbReference type="PANTHER" id="PTHR48081">
    <property type="entry name" value="AB HYDROLASE SUPERFAMILY PROTEIN C4A8.06C"/>
    <property type="match status" value="1"/>
</dbReference>
<dbReference type="AlphaFoldDB" id="R9LAW2"/>
<protein>
    <recommendedName>
        <fullName evidence="2">Alpha/beta hydrolase fold-3 domain-containing protein</fullName>
    </recommendedName>
</protein>
<dbReference type="SUPFAM" id="SSF53474">
    <property type="entry name" value="alpha/beta-Hydrolases"/>
    <property type="match status" value="1"/>
</dbReference>
<dbReference type="PANTHER" id="PTHR48081:SF8">
    <property type="entry name" value="ALPHA_BETA HYDROLASE FOLD-3 DOMAIN-CONTAINING PROTEIN-RELATED"/>
    <property type="match status" value="1"/>
</dbReference>
<sequence length="320" mass="34781">MKMRFIERVAPELKQGLALNPQFQLPEDLAKARTIPPNDVTQSQQVRITNRQILGADGQSMLLRVYEPADKDEDALPALLWLHGGGYVLGNPSVDDGICQNFVESAGCIVFSPDYRLAPEHPFPAGLEDCYATLVWVAGNAAELGIDVQRIAIGGPSAGGGLTAALALLARDRGGPAICFQMPLYPMIDDRNITPSSYEITHPAVWNRANNLAAWKMYLGEHANGEISPYAAPSRAQSLAGLPPTYTCVGQLDPFRDETLEYVARLAQDGVDVEFQLYPGGYHAFEHSVPDAEISKRTKDGYLNALVRAFRGQSRNSGGN</sequence>
<dbReference type="InterPro" id="IPR050300">
    <property type="entry name" value="GDXG_lipolytic_enzyme"/>
</dbReference>
<name>R9LAW2_9BACL</name>
<dbReference type="Proteomes" id="UP000019598">
    <property type="component" value="Unassembled WGS sequence"/>
</dbReference>
<dbReference type="HOGENOM" id="CLU_012494_6_1_9"/>
<gene>
    <name evidence="3" type="ORF">C812_02420</name>
</gene>
<dbReference type="Pfam" id="PF07859">
    <property type="entry name" value="Abhydrolase_3"/>
    <property type="match status" value="1"/>
</dbReference>
<evidence type="ECO:0000313" key="4">
    <source>
        <dbReference type="Proteomes" id="UP000019598"/>
    </source>
</evidence>
<proteinExistence type="predicted"/>
<reference evidence="3 4" key="1">
    <citation type="submission" date="2013-04" db="EMBL/GenBank/DDBJ databases">
        <title>The Genome Sequence of Paenibacillus barengoltzii G22.</title>
        <authorList>
            <consortium name="The Broad Institute Genomics Platform"/>
            <consortium name="The Broad Institute Genome Sequencing Center for Infectious Disease"/>
            <person name="Earl A."/>
            <person name="Xavier R."/>
            <person name="Elson C."/>
            <person name="Duck W."/>
            <person name="Walker B."/>
            <person name="Young S."/>
            <person name="Zeng Q."/>
            <person name="Gargeya S."/>
            <person name="Fitzgerald M."/>
            <person name="Haas B."/>
            <person name="Abouelleil A."/>
            <person name="Allen A.W."/>
            <person name="Alvarado L."/>
            <person name="Arachchi H.M."/>
            <person name="Berlin A.M."/>
            <person name="Chapman S.B."/>
            <person name="Gainer-Dewar J."/>
            <person name="Goldberg J."/>
            <person name="Griggs A."/>
            <person name="Gujja S."/>
            <person name="Hansen M."/>
            <person name="Howarth C."/>
            <person name="Imamovic A."/>
            <person name="Ireland A."/>
            <person name="Larimer J."/>
            <person name="McCowan C."/>
            <person name="Murphy C."/>
            <person name="Pearson M."/>
            <person name="Poon T.W."/>
            <person name="Priest M."/>
            <person name="Roberts A."/>
            <person name="Saif S."/>
            <person name="Shea T."/>
            <person name="Sisk P."/>
            <person name="Sykes S."/>
            <person name="Wortman J."/>
            <person name="Nusbaum C."/>
            <person name="Birren B."/>
        </authorList>
    </citation>
    <scope>NUCLEOTIDE SEQUENCE [LARGE SCALE GENOMIC DNA]</scope>
    <source>
        <strain evidence="3 4">G22</strain>
    </source>
</reference>
<evidence type="ECO:0000256" key="1">
    <source>
        <dbReference type="ARBA" id="ARBA00022801"/>
    </source>
</evidence>
<dbReference type="STRING" id="1235795.C812_02420"/>
<feature type="domain" description="Alpha/beta hydrolase fold-3" evidence="2">
    <location>
        <begin position="79"/>
        <end position="286"/>
    </location>
</feature>
<keyword evidence="1" id="KW-0378">Hydrolase</keyword>
<dbReference type="InterPro" id="IPR013094">
    <property type="entry name" value="AB_hydrolase_3"/>
</dbReference>
<accession>R9LAW2</accession>
<organism evidence="3 4">
    <name type="scientific">Paenibacillus barengoltzii G22</name>
    <dbReference type="NCBI Taxonomy" id="1235795"/>
    <lineage>
        <taxon>Bacteria</taxon>
        <taxon>Bacillati</taxon>
        <taxon>Bacillota</taxon>
        <taxon>Bacilli</taxon>
        <taxon>Bacillales</taxon>
        <taxon>Paenibacillaceae</taxon>
        <taxon>Paenibacillus</taxon>
    </lineage>
</organism>
<evidence type="ECO:0000259" key="2">
    <source>
        <dbReference type="Pfam" id="PF07859"/>
    </source>
</evidence>
<dbReference type="Gene3D" id="3.40.50.1820">
    <property type="entry name" value="alpha/beta hydrolase"/>
    <property type="match status" value="1"/>
</dbReference>
<evidence type="ECO:0000313" key="3">
    <source>
        <dbReference type="EMBL" id="EOS55840.1"/>
    </source>
</evidence>
<dbReference type="PATRIC" id="fig|1235795.3.peg.2386"/>
<dbReference type="GO" id="GO:0016787">
    <property type="term" value="F:hydrolase activity"/>
    <property type="evidence" value="ECO:0007669"/>
    <property type="project" value="UniProtKB-KW"/>
</dbReference>
<dbReference type="InterPro" id="IPR029058">
    <property type="entry name" value="AB_hydrolase_fold"/>
</dbReference>